<dbReference type="Gene3D" id="1.10.260.40">
    <property type="entry name" value="lambda repressor-like DNA-binding domains"/>
    <property type="match status" value="1"/>
</dbReference>
<organism evidence="2 3">
    <name type="scientific">Bosea rubneri</name>
    <dbReference type="NCBI Taxonomy" id="3075434"/>
    <lineage>
        <taxon>Bacteria</taxon>
        <taxon>Pseudomonadati</taxon>
        <taxon>Pseudomonadota</taxon>
        <taxon>Alphaproteobacteria</taxon>
        <taxon>Hyphomicrobiales</taxon>
        <taxon>Boseaceae</taxon>
        <taxon>Bosea</taxon>
    </lineage>
</organism>
<proteinExistence type="predicted"/>
<accession>A0ABU3SE10</accession>
<dbReference type="Proteomes" id="UP001254257">
    <property type="component" value="Unassembled WGS sequence"/>
</dbReference>
<name>A0ABU3SE10_9HYPH</name>
<dbReference type="PROSITE" id="PS50943">
    <property type="entry name" value="HTH_CROC1"/>
    <property type="match status" value="1"/>
</dbReference>
<dbReference type="Pfam" id="PF13560">
    <property type="entry name" value="HTH_31"/>
    <property type="match status" value="1"/>
</dbReference>
<dbReference type="RefSeq" id="WP_316020773.1">
    <property type="nucleotide sequence ID" value="NZ_JAWDID010000056.1"/>
</dbReference>
<evidence type="ECO:0000313" key="2">
    <source>
        <dbReference type="EMBL" id="MDU0343027.1"/>
    </source>
</evidence>
<evidence type="ECO:0000313" key="3">
    <source>
        <dbReference type="Proteomes" id="UP001254257"/>
    </source>
</evidence>
<dbReference type="EMBL" id="JAWDID010000056">
    <property type="protein sequence ID" value="MDU0343027.1"/>
    <property type="molecule type" value="Genomic_DNA"/>
</dbReference>
<reference evidence="2 3" key="1">
    <citation type="submission" date="2023-09" db="EMBL/GenBank/DDBJ databases">
        <title>Whole genome shotgun sequencing (WGS) of Bosea sp. ZW T0_25, isolated from stored onions (Allium cepa).</title>
        <authorList>
            <person name="Stoll D.A."/>
            <person name="Huch M."/>
        </authorList>
    </citation>
    <scope>NUCLEOTIDE SEQUENCE [LARGE SCALE GENOMIC DNA]</scope>
    <source>
        <strain evidence="2 3">ZW T0_25</strain>
    </source>
</reference>
<keyword evidence="3" id="KW-1185">Reference proteome</keyword>
<evidence type="ECO:0000259" key="1">
    <source>
        <dbReference type="PROSITE" id="PS50943"/>
    </source>
</evidence>
<gene>
    <name evidence="2" type="ORF">RKE40_24285</name>
</gene>
<comment type="caution">
    <text evidence="2">The sequence shown here is derived from an EMBL/GenBank/DDBJ whole genome shotgun (WGS) entry which is preliminary data.</text>
</comment>
<feature type="domain" description="HTH cro/C1-type" evidence="1">
    <location>
        <begin position="13"/>
        <end position="67"/>
    </location>
</feature>
<dbReference type="CDD" id="cd00093">
    <property type="entry name" value="HTH_XRE"/>
    <property type="match status" value="1"/>
</dbReference>
<protein>
    <submittedName>
        <fullName evidence="2">Helix-turn-helix transcriptional regulator</fullName>
    </submittedName>
</protein>
<sequence length="75" mass="8453">MRGALHDRIVARLIAERRSRRLTQAQLAVRLGRSTSCVFRYEAGARYIDIAEFIAIARALDVDPLELLRQAEADG</sequence>
<dbReference type="InterPro" id="IPR001387">
    <property type="entry name" value="Cro/C1-type_HTH"/>
</dbReference>
<dbReference type="SUPFAM" id="SSF47413">
    <property type="entry name" value="lambda repressor-like DNA-binding domains"/>
    <property type="match status" value="1"/>
</dbReference>
<dbReference type="SMART" id="SM00530">
    <property type="entry name" value="HTH_XRE"/>
    <property type="match status" value="1"/>
</dbReference>
<dbReference type="InterPro" id="IPR010982">
    <property type="entry name" value="Lambda_DNA-bd_dom_sf"/>
</dbReference>